<dbReference type="RefSeq" id="WP_152551409.1">
    <property type="nucleotide sequence ID" value="NZ_CP143417.1"/>
</dbReference>
<gene>
    <name evidence="3" type="ORF">DAPPPG734_24875</name>
</gene>
<keyword evidence="2" id="KW-0472">Membrane</keyword>
<reference evidence="3" key="1">
    <citation type="submission" date="2022-05" db="EMBL/GenBank/DDBJ databases">
        <authorList>
            <person name="Pothier F. J."/>
        </authorList>
    </citation>
    <scope>NUCLEOTIDE SEQUENCE</scope>
    <source>
        <strain evidence="3">DAPP-PG734</strain>
        <plasmid evidence="3">P3</plasmid>
    </source>
</reference>
<dbReference type="EMBL" id="OW970318">
    <property type="protein sequence ID" value="CAH6380176.1"/>
    <property type="molecule type" value="Genomic_DNA"/>
</dbReference>
<protein>
    <submittedName>
        <fullName evidence="3">Uncharacterized protein</fullName>
    </submittedName>
</protein>
<evidence type="ECO:0000313" key="4">
    <source>
        <dbReference type="Proteomes" id="UP001158961"/>
    </source>
</evidence>
<evidence type="ECO:0000313" key="3">
    <source>
        <dbReference type="EMBL" id="CAH6380176.1"/>
    </source>
</evidence>
<proteinExistence type="predicted"/>
<keyword evidence="2" id="KW-0812">Transmembrane</keyword>
<organism evidence="3 4">
    <name type="scientific">Enterobacter agglomerans</name>
    <name type="common">Erwinia herbicola</name>
    <name type="synonym">Pantoea agglomerans</name>
    <dbReference type="NCBI Taxonomy" id="549"/>
    <lineage>
        <taxon>Bacteria</taxon>
        <taxon>Pseudomonadati</taxon>
        <taxon>Pseudomonadota</taxon>
        <taxon>Gammaproteobacteria</taxon>
        <taxon>Enterobacterales</taxon>
        <taxon>Erwiniaceae</taxon>
        <taxon>Pantoea</taxon>
        <taxon>Pantoea agglomerans group</taxon>
    </lineage>
</organism>
<geneLocation type="plasmid" evidence="3 4">
    <name>P3</name>
</geneLocation>
<accession>A0AAN2FHN3</accession>
<name>A0AAN2FHN3_ENTAG</name>
<evidence type="ECO:0000256" key="2">
    <source>
        <dbReference type="SAM" id="Phobius"/>
    </source>
</evidence>
<dbReference type="AlphaFoldDB" id="A0AAN2FHN3"/>
<keyword evidence="2" id="KW-1133">Transmembrane helix</keyword>
<sequence>MKKEPLDKDKSLAITFKMVTAIMLGMIILLSVYIYSNYVVAAPVLHLPDTFQSGVDSRNLSQSVPALNSSHEGQQEQARHNRELSTGLLFSI</sequence>
<dbReference type="Proteomes" id="UP001158961">
    <property type="component" value="Plasmid P3"/>
</dbReference>
<keyword evidence="3" id="KW-0614">Plasmid</keyword>
<evidence type="ECO:0000256" key="1">
    <source>
        <dbReference type="SAM" id="MobiDB-lite"/>
    </source>
</evidence>
<feature type="compositionally biased region" description="Polar residues" evidence="1">
    <location>
        <begin position="62"/>
        <end position="72"/>
    </location>
</feature>
<feature type="compositionally biased region" description="Basic and acidic residues" evidence="1">
    <location>
        <begin position="73"/>
        <end position="83"/>
    </location>
</feature>
<feature type="region of interest" description="Disordered" evidence="1">
    <location>
        <begin position="62"/>
        <end position="92"/>
    </location>
</feature>
<feature type="transmembrane region" description="Helical" evidence="2">
    <location>
        <begin position="12"/>
        <end position="35"/>
    </location>
</feature>